<keyword evidence="1" id="KW-0732">Signal</keyword>
<keyword evidence="3" id="KW-1185">Reference proteome</keyword>
<evidence type="ECO:0000256" key="1">
    <source>
        <dbReference type="SAM" id="SignalP"/>
    </source>
</evidence>
<organism evidence="2 3">
    <name type="scientific">Rurimicrobium arvi</name>
    <dbReference type="NCBI Taxonomy" id="2049916"/>
    <lineage>
        <taxon>Bacteria</taxon>
        <taxon>Pseudomonadati</taxon>
        <taxon>Bacteroidota</taxon>
        <taxon>Chitinophagia</taxon>
        <taxon>Chitinophagales</taxon>
        <taxon>Chitinophagaceae</taxon>
        <taxon>Rurimicrobium</taxon>
    </lineage>
</organism>
<gene>
    <name evidence="2" type="ORF">GCM10023092_00900</name>
</gene>
<feature type="chain" id="PRO_5045080375" evidence="1">
    <location>
        <begin position="20"/>
        <end position="172"/>
    </location>
</feature>
<protein>
    <submittedName>
        <fullName evidence="2">Uncharacterized protein</fullName>
    </submittedName>
</protein>
<dbReference type="Proteomes" id="UP001501410">
    <property type="component" value="Unassembled WGS sequence"/>
</dbReference>
<sequence length="172" mass="19415">MRGLVAFILCCLASVTASAQSATYLRQLLDEAAHSGEAARRFLKETRSISDTDEALLNGFRAMADLLMCRYVLLPTSKWQHFVKGRDQLEAAIRKDPVNAELRFMRFCTQVNTPSLLGYKSSINTDKRMLIRYLQDQSQIGNDTAALNRSMKAYLLQSNICETSEIKLLKTL</sequence>
<dbReference type="RefSeq" id="WP_344821569.1">
    <property type="nucleotide sequence ID" value="NZ_BAABEZ010000001.1"/>
</dbReference>
<proteinExistence type="predicted"/>
<evidence type="ECO:0000313" key="2">
    <source>
        <dbReference type="EMBL" id="GAA4448402.1"/>
    </source>
</evidence>
<evidence type="ECO:0000313" key="3">
    <source>
        <dbReference type="Proteomes" id="UP001501410"/>
    </source>
</evidence>
<comment type="caution">
    <text evidence="2">The sequence shown here is derived from an EMBL/GenBank/DDBJ whole genome shotgun (WGS) entry which is preliminary data.</text>
</comment>
<dbReference type="EMBL" id="BAABEZ010000001">
    <property type="protein sequence ID" value="GAA4448402.1"/>
    <property type="molecule type" value="Genomic_DNA"/>
</dbReference>
<name>A0ABP8MEL8_9BACT</name>
<accession>A0ABP8MEL8</accession>
<reference evidence="3" key="1">
    <citation type="journal article" date="2019" name="Int. J. Syst. Evol. Microbiol.">
        <title>The Global Catalogue of Microorganisms (GCM) 10K type strain sequencing project: providing services to taxonomists for standard genome sequencing and annotation.</title>
        <authorList>
            <consortium name="The Broad Institute Genomics Platform"/>
            <consortium name="The Broad Institute Genome Sequencing Center for Infectious Disease"/>
            <person name="Wu L."/>
            <person name="Ma J."/>
        </authorList>
    </citation>
    <scope>NUCLEOTIDE SEQUENCE [LARGE SCALE GENOMIC DNA]</scope>
    <source>
        <strain evidence="3">JCM 31921</strain>
    </source>
</reference>
<feature type="signal peptide" evidence="1">
    <location>
        <begin position="1"/>
        <end position="19"/>
    </location>
</feature>